<feature type="domain" description="PKS/mFAS DH" evidence="10">
    <location>
        <begin position="951"/>
        <end position="1257"/>
    </location>
</feature>
<dbReference type="Gene3D" id="3.40.50.720">
    <property type="entry name" value="NAD(P)-binding Rossmann-like Domain"/>
    <property type="match status" value="3"/>
</dbReference>
<dbReference type="SMART" id="SM00822">
    <property type="entry name" value="PKS_KR"/>
    <property type="match status" value="1"/>
</dbReference>
<dbReference type="Pfam" id="PF00698">
    <property type="entry name" value="Acyl_transf_1"/>
    <property type="match status" value="1"/>
</dbReference>
<dbReference type="SUPFAM" id="SSF52151">
    <property type="entry name" value="FabD/lysophospholipase-like"/>
    <property type="match status" value="1"/>
</dbReference>
<dbReference type="GeneID" id="85455155"/>
<dbReference type="InterPro" id="IPR013154">
    <property type="entry name" value="ADH-like_N"/>
</dbReference>
<organism evidence="11 12">
    <name type="scientific">Colletotrichum godetiae</name>
    <dbReference type="NCBI Taxonomy" id="1209918"/>
    <lineage>
        <taxon>Eukaryota</taxon>
        <taxon>Fungi</taxon>
        <taxon>Dikarya</taxon>
        <taxon>Ascomycota</taxon>
        <taxon>Pezizomycotina</taxon>
        <taxon>Sordariomycetes</taxon>
        <taxon>Hypocreomycetidae</taxon>
        <taxon>Glomerellales</taxon>
        <taxon>Glomerellaceae</taxon>
        <taxon>Colletotrichum</taxon>
        <taxon>Colletotrichum acutatum species complex</taxon>
    </lineage>
</organism>
<evidence type="ECO:0000256" key="6">
    <source>
        <dbReference type="PROSITE-ProRule" id="PRU01363"/>
    </source>
</evidence>
<feature type="active site" description="Proton acceptor; for dehydratase activity" evidence="6">
    <location>
        <position position="983"/>
    </location>
</feature>
<dbReference type="Pfam" id="PF08659">
    <property type="entry name" value="KR"/>
    <property type="match status" value="1"/>
</dbReference>
<dbReference type="SUPFAM" id="SSF51735">
    <property type="entry name" value="NAD(P)-binding Rossmann-fold domains"/>
    <property type="match status" value="3"/>
</dbReference>
<dbReference type="Pfam" id="PF14765">
    <property type="entry name" value="PS-DH"/>
    <property type="match status" value="1"/>
</dbReference>
<dbReference type="Gene3D" id="3.90.180.10">
    <property type="entry name" value="Medium-chain alcohol dehydrogenases, catalytic domain"/>
    <property type="match status" value="1"/>
</dbReference>
<feature type="region of interest" description="C-terminal hotdog fold" evidence="6">
    <location>
        <begin position="1099"/>
        <end position="1257"/>
    </location>
</feature>
<dbReference type="PROSITE" id="PS52004">
    <property type="entry name" value="KS3_2"/>
    <property type="match status" value="1"/>
</dbReference>
<dbReference type="RefSeq" id="XP_060421889.1">
    <property type="nucleotide sequence ID" value="XM_060570629.1"/>
</dbReference>
<evidence type="ECO:0000256" key="3">
    <source>
        <dbReference type="ARBA" id="ARBA00022679"/>
    </source>
</evidence>
<keyword evidence="12" id="KW-1185">Reference proteome</keyword>
<dbReference type="Gene3D" id="3.10.129.110">
    <property type="entry name" value="Polyketide synthase dehydratase"/>
    <property type="match status" value="1"/>
</dbReference>
<dbReference type="InterPro" id="IPR014043">
    <property type="entry name" value="Acyl_transferase_dom"/>
</dbReference>
<evidence type="ECO:0000259" key="10">
    <source>
        <dbReference type="PROSITE" id="PS52019"/>
    </source>
</evidence>
<dbReference type="Pfam" id="PF13602">
    <property type="entry name" value="ADH_zinc_N_2"/>
    <property type="match status" value="1"/>
</dbReference>
<dbReference type="SUPFAM" id="SSF53901">
    <property type="entry name" value="Thiolase-like"/>
    <property type="match status" value="1"/>
</dbReference>
<feature type="compositionally biased region" description="Polar residues" evidence="7">
    <location>
        <begin position="12"/>
        <end position="22"/>
    </location>
</feature>
<feature type="active site" description="Proton donor; for dehydratase activity" evidence="6">
    <location>
        <position position="1163"/>
    </location>
</feature>
<dbReference type="InterPro" id="IPR020841">
    <property type="entry name" value="PKS_Beta-ketoAc_synthase_dom"/>
</dbReference>
<keyword evidence="2" id="KW-0597">Phosphoprotein</keyword>
<evidence type="ECO:0000313" key="11">
    <source>
        <dbReference type="EMBL" id="KAK1657125.1"/>
    </source>
</evidence>
<protein>
    <submittedName>
        <fullName evidence="11">Reducing type I polyketide synthase</fullName>
    </submittedName>
</protein>
<dbReference type="GO" id="GO:0004312">
    <property type="term" value="F:fatty acid synthase activity"/>
    <property type="evidence" value="ECO:0007669"/>
    <property type="project" value="TreeGrafter"/>
</dbReference>
<dbReference type="InterPro" id="IPR049552">
    <property type="entry name" value="PKS_DH_N"/>
</dbReference>
<feature type="domain" description="Carrier" evidence="8">
    <location>
        <begin position="2321"/>
        <end position="2397"/>
    </location>
</feature>
<dbReference type="InterPro" id="IPR013968">
    <property type="entry name" value="PKS_KR"/>
</dbReference>
<gene>
    <name evidence="11" type="ORF">BDP55DRAFT_567904</name>
</gene>
<dbReference type="GO" id="GO:0031177">
    <property type="term" value="F:phosphopantetheine binding"/>
    <property type="evidence" value="ECO:0007669"/>
    <property type="project" value="InterPro"/>
</dbReference>
<dbReference type="InterPro" id="IPR016039">
    <property type="entry name" value="Thiolase-like"/>
</dbReference>
<evidence type="ECO:0000256" key="7">
    <source>
        <dbReference type="SAM" id="MobiDB-lite"/>
    </source>
</evidence>
<evidence type="ECO:0000256" key="1">
    <source>
        <dbReference type="ARBA" id="ARBA00022450"/>
    </source>
</evidence>
<dbReference type="InterPro" id="IPR011032">
    <property type="entry name" value="GroES-like_sf"/>
</dbReference>
<dbReference type="InterPro" id="IPR016035">
    <property type="entry name" value="Acyl_Trfase/lysoPLipase"/>
</dbReference>
<dbReference type="Proteomes" id="UP001224890">
    <property type="component" value="Unassembled WGS sequence"/>
</dbReference>
<dbReference type="SMART" id="SM00826">
    <property type="entry name" value="PKS_DH"/>
    <property type="match status" value="1"/>
</dbReference>
<dbReference type="InterPro" id="IPR016036">
    <property type="entry name" value="Malonyl_transacylase_ACP-bd"/>
</dbReference>
<dbReference type="SMART" id="SM00825">
    <property type="entry name" value="PKS_KS"/>
    <property type="match status" value="1"/>
</dbReference>
<dbReference type="Pfam" id="PF02801">
    <property type="entry name" value="Ketoacyl-synt_C"/>
    <property type="match status" value="1"/>
</dbReference>
<dbReference type="Gene3D" id="3.40.47.10">
    <property type="match status" value="1"/>
</dbReference>
<dbReference type="GO" id="GO:0006633">
    <property type="term" value="P:fatty acid biosynthetic process"/>
    <property type="evidence" value="ECO:0007669"/>
    <property type="project" value="TreeGrafter"/>
</dbReference>
<keyword evidence="1" id="KW-0596">Phosphopantetheine</keyword>
<proteinExistence type="predicted"/>
<keyword evidence="5" id="KW-0511">Multifunctional enzyme</keyword>
<dbReference type="Gene3D" id="3.40.366.10">
    <property type="entry name" value="Malonyl-Coenzyme A Acyl Carrier Protein, domain 2"/>
    <property type="match status" value="1"/>
</dbReference>
<dbReference type="GO" id="GO:0016491">
    <property type="term" value="F:oxidoreductase activity"/>
    <property type="evidence" value="ECO:0007669"/>
    <property type="project" value="UniProtKB-KW"/>
</dbReference>
<evidence type="ECO:0000256" key="5">
    <source>
        <dbReference type="ARBA" id="ARBA00023268"/>
    </source>
</evidence>
<dbReference type="InterPro" id="IPR057326">
    <property type="entry name" value="KR_dom"/>
</dbReference>
<dbReference type="InterPro" id="IPR001227">
    <property type="entry name" value="Ac_transferase_dom_sf"/>
</dbReference>
<dbReference type="InterPro" id="IPR049551">
    <property type="entry name" value="PKS_DH_C"/>
</dbReference>
<dbReference type="InterPro" id="IPR050091">
    <property type="entry name" value="PKS_NRPS_Biosynth_Enz"/>
</dbReference>
<dbReference type="CDD" id="cd00833">
    <property type="entry name" value="PKS"/>
    <property type="match status" value="1"/>
</dbReference>
<dbReference type="InterPro" id="IPR042104">
    <property type="entry name" value="PKS_dehydratase_sf"/>
</dbReference>
<feature type="domain" description="Ketosynthase family 3 (KS3)" evidence="9">
    <location>
        <begin position="44"/>
        <end position="458"/>
    </location>
</feature>
<dbReference type="InterPro" id="IPR020843">
    <property type="entry name" value="ER"/>
</dbReference>
<comment type="caution">
    <text evidence="11">The sequence shown here is derived from an EMBL/GenBank/DDBJ whole genome shotgun (WGS) entry which is preliminary data.</text>
</comment>
<name>A0AAJ0A622_9PEZI</name>
<accession>A0AAJ0A622</accession>
<dbReference type="InterPro" id="IPR036736">
    <property type="entry name" value="ACP-like_sf"/>
</dbReference>
<dbReference type="EMBL" id="JAHMHR010000103">
    <property type="protein sequence ID" value="KAK1657125.1"/>
    <property type="molecule type" value="Genomic_DNA"/>
</dbReference>
<dbReference type="InterPro" id="IPR020807">
    <property type="entry name" value="PKS_DH"/>
</dbReference>
<dbReference type="Pfam" id="PF16197">
    <property type="entry name" value="KAsynt_C_assoc"/>
    <property type="match status" value="1"/>
</dbReference>
<dbReference type="CDD" id="cd05195">
    <property type="entry name" value="enoyl_red"/>
    <property type="match status" value="1"/>
</dbReference>
<dbReference type="SMART" id="SM00823">
    <property type="entry name" value="PKS_PP"/>
    <property type="match status" value="1"/>
</dbReference>
<dbReference type="InterPro" id="IPR009081">
    <property type="entry name" value="PP-bd_ACP"/>
</dbReference>
<dbReference type="Pfam" id="PF08240">
    <property type="entry name" value="ADH_N"/>
    <property type="match status" value="1"/>
</dbReference>
<dbReference type="InterPro" id="IPR014030">
    <property type="entry name" value="Ketoacyl_synth_N"/>
</dbReference>
<dbReference type="InterPro" id="IPR020806">
    <property type="entry name" value="PKS_PP-bd"/>
</dbReference>
<feature type="region of interest" description="Disordered" evidence="7">
    <location>
        <begin position="1"/>
        <end position="35"/>
    </location>
</feature>
<dbReference type="FunFam" id="3.40.50.720:FF:000209">
    <property type="entry name" value="Polyketide synthase Pks12"/>
    <property type="match status" value="1"/>
</dbReference>
<dbReference type="Pfam" id="PF21089">
    <property type="entry name" value="PKS_DH_N"/>
    <property type="match status" value="1"/>
</dbReference>
<evidence type="ECO:0000256" key="2">
    <source>
        <dbReference type="ARBA" id="ARBA00022553"/>
    </source>
</evidence>
<dbReference type="SUPFAM" id="SSF55048">
    <property type="entry name" value="Probable ACP-binding domain of malonyl-CoA ACP transacylase"/>
    <property type="match status" value="1"/>
</dbReference>
<dbReference type="PANTHER" id="PTHR43775:SF18">
    <property type="entry name" value="ENZYME, PUTATIVE (JCVI)-RELATED"/>
    <property type="match status" value="1"/>
</dbReference>
<keyword evidence="4" id="KW-0560">Oxidoreductase</keyword>
<dbReference type="PANTHER" id="PTHR43775">
    <property type="entry name" value="FATTY ACID SYNTHASE"/>
    <property type="match status" value="1"/>
</dbReference>
<dbReference type="Gene3D" id="3.30.70.3290">
    <property type="match status" value="1"/>
</dbReference>
<evidence type="ECO:0000259" key="8">
    <source>
        <dbReference type="PROSITE" id="PS50075"/>
    </source>
</evidence>
<dbReference type="GO" id="GO:1901336">
    <property type="term" value="P:lactone biosynthetic process"/>
    <property type="evidence" value="ECO:0007669"/>
    <property type="project" value="UniProtKB-ARBA"/>
</dbReference>
<dbReference type="SUPFAM" id="SSF47336">
    <property type="entry name" value="ACP-like"/>
    <property type="match status" value="1"/>
</dbReference>
<evidence type="ECO:0000256" key="4">
    <source>
        <dbReference type="ARBA" id="ARBA00023002"/>
    </source>
</evidence>
<dbReference type="InterPro" id="IPR056501">
    <property type="entry name" value="NAD-bd_HRPKS_sdrA"/>
</dbReference>
<dbReference type="SMART" id="SM00829">
    <property type="entry name" value="PKS_ER"/>
    <property type="match status" value="1"/>
</dbReference>
<dbReference type="InterPro" id="IPR036291">
    <property type="entry name" value="NAD(P)-bd_dom_sf"/>
</dbReference>
<feature type="region of interest" description="N-terminal hotdog fold" evidence="6">
    <location>
        <begin position="951"/>
        <end position="1086"/>
    </location>
</feature>
<dbReference type="Gene3D" id="1.10.1200.10">
    <property type="entry name" value="ACP-like"/>
    <property type="match status" value="1"/>
</dbReference>
<keyword evidence="3" id="KW-0808">Transferase</keyword>
<dbReference type="PROSITE" id="PS52019">
    <property type="entry name" value="PKS_MFAS_DH"/>
    <property type="match status" value="1"/>
</dbReference>
<sequence>MSDITPPEADTRSQSDITSECSSKLGVDDAVPNDTLGVNEHPTQAPIAVVGIACRLPGHCNSPHALWKFLEKGGIAENTPPESRFNLSGHFDEHRRPRTMNSPGGMFMEDVNPEFFDGQFFNISKTDCIAMDPQQRQLLEVTYECLENSGVSLEMVSGKSIGCLVGANAVDYEAIQARDPEDRPDSATIGVARAILNEIMTIDTACSGSLVSVDVACRYLSANQADGMIVAGANMWINPEHNEEIGMMRATQSASGKCHTFDAKADGYVKAEAINAVFLKRLDDAVRDGDPIRAIIRGTSTNSAGRTPGLASPSSEAQAAAIRAAYANAGISKFSDTGYLECHGTGTLAGDPVEVTGASAVFAAQRTEDLIVGSIKSNIGHSEAAAGISALIKAILAVERGLIPGNPTFVDPNPNIDFKGLQIKATKDLVQWPLSAKRRASVNSFGFGGANAHVVLDAANHSPHVSSYIQNVGDDFFDLGDDEDISDVRPHLFVFSANDEKSLKDSVKSLAGHLLNPGVSVNLNDLAYTLSERRSRHYCRAFGISKTASISQESLVFGKKMASPRPAFVFTGQGAQWSEMGRDLVKLFPTARRVLQHLDTTLQKLPLPPTWSIIEELTEPRAPEILRQPELSQPLVTALQLAIVQIFKEWNITPISVVGHSSGEIAAAAAAGLITFEDAITVAFYRGQAAKDSTLQAPLGMLAVGIGADEVAPYLDDAAKGAQIACYNSPNSLTLSGPVSALKGIEERLKEAGHFARLLQVDLAYHSEYMTNIGETYESILLGRQLPTATQQKPETAVKMFSSVTGQLLDTLPNAAYWKRNMVQPVRFSQAASSLLQDQDAANFMIEIGPSNALSGPLSQIKKGISGDASSFQYVSALKRGNDAALHLFDVAGRLFLAGGSVDIKQVNHDNTTPRPAFIVDLPNYSWNHSTSYWHEPLASKDWRFKKFINHDLLGSKMLGSPWPSPIFQKTLKLADMPWLEDHKLGNQVVFPGAGYVAMALEAAYQTAMVTEWKETAPTKYRYRLRDVKFSRAMVLERDVESRFTLSLTPVPGTTRSWYEFRVSSQRDSIWTEHSTGLIRIEASYPDEPSPSAATEPLRFPKPASSWYKAMADAGYNFGTAFQKHLEVESTTGKRESRSLVSLEPPTSTYGQSFYPMHPACIDGCFQTVSPALWEGDRTSVGAVLVPAVINSLVITARQEQPVQAISVASAKYLGIGRTDSPRNYGTDCSVYDPATGNLLLEMKGLQFGELETSEEEVAGHTFTHLSWDVDISALIQQPGEKLLEFLNAEIRGTPAEGKDDEGGVEFQPRDVVAQRILDLIAHKQPVINVLELNLEPSDNTSLWLQATSQHSRAMRAANARYHLTSTDSNTLVNMQEQFSSPSSSQTFGLIDRSKPILIADDCQFEVAIIKSSPSVSYNDLRSYIDSVLASMTPGGYLVFVQDESAISADQIQDLFGDKTAQLQTLRHDVCLGKVASPSVGGYFTGSKPISHVSLTNNTGSQVSEDICRLLRGRWNIQRSVDPGKDIAPGQAVLVTDEVVQSVMDSLDDSQWQLLQHLIQTECNILWVTTGAQLSVTDPTKAAINGFFRVLRAEEPRLRLVTLDVEDTDVASVAERVNACLALLDQGIEAERLDSEYVERQGVLQISRVVPNEELTQLQSDEISDFKTETVELHTSESCIRLRAERLGNVDAIHYGELSADSLPLRDGHIEVELYAAGMNYKDVVVTMGIVPGNEHTLGGEGSGIVTRVARDVTSFEPGQRVVVFDKGTFANRIQTTPGRAHRIPDWMSFEEASTLSAVYLTSIYSLFDMANLVSGQRVLVHSAAGGVGIASIQLCQYAGAELFVTVGTEEKREYLKTTFGITDDHIFSSRTAEFARQILAATSGRGVDIILNSLTGDLLDESWRILADGGTLVEIGKKDILDRNSLSMEPFDRNISFRAVDMSHERAPDHLVSRLMTKLFELVNEGHVRPIAPIHRFSFSDVPSAIRFLRAGKHIGKVVISDGPTGEPTVQVRRAPKAITFRNDRCYLIVGGLKGLCGSLAVYLAKSGTKHLAVISRSGHCDEKSRGVIEEIKALGSDIDCLTADVAIAGDVERAFRSTQLPIAGVIQGAMVLRDRTFSSMTIDEYHAALACKIRGTWNLHNAAEKLGLELDFFTMLSSISGVVGQKGQANYAAGNAFLDSFASYRQQRGQPAVSVDLGVIEDVGYIHEKDGMQQKLDTSIWTGINERLLRKIVYLSILQQQQQQAGLVGPSAASSAQMITGIPVPQPERSQLLPDARFAALFSRSGNGGGGAGVKDDSGSKDVQALLILLRSGGADLAAQVAATVNVVGQCVMRVLRLSEPMETSRPLSVYGIDSLAAVEMRNWIRAELGALVTTLDIINATSLDALCKKIVLKLTATSIAEA</sequence>
<dbReference type="InterPro" id="IPR014031">
    <property type="entry name" value="Ketoacyl_synth_C"/>
</dbReference>
<evidence type="ECO:0000259" key="9">
    <source>
        <dbReference type="PROSITE" id="PS52004"/>
    </source>
</evidence>
<dbReference type="PROSITE" id="PS50075">
    <property type="entry name" value="CARRIER"/>
    <property type="match status" value="1"/>
</dbReference>
<dbReference type="SMART" id="SM00827">
    <property type="entry name" value="PKS_AT"/>
    <property type="match status" value="1"/>
</dbReference>
<dbReference type="GO" id="GO:0044550">
    <property type="term" value="P:secondary metabolite biosynthetic process"/>
    <property type="evidence" value="ECO:0007669"/>
    <property type="project" value="TreeGrafter"/>
</dbReference>
<dbReference type="Pfam" id="PF00550">
    <property type="entry name" value="PP-binding"/>
    <property type="match status" value="1"/>
</dbReference>
<dbReference type="InterPro" id="IPR032821">
    <property type="entry name" value="PKS_assoc"/>
</dbReference>
<dbReference type="SUPFAM" id="SSF50129">
    <property type="entry name" value="GroES-like"/>
    <property type="match status" value="1"/>
</dbReference>
<dbReference type="Pfam" id="PF23114">
    <property type="entry name" value="NAD-bd_HRPKS_sdrA"/>
    <property type="match status" value="1"/>
</dbReference>
<evidence type="ECO:0000313" key="12">
    <source>
        <dbReference type="Proteomes" id="UP001224890"/>
    </source>
</evidence>
<dbReference type="Pfam" id="PF00109">
    <property type="entry name" value="ketoacyl-synt"/>
    <property type="match status" value="1"/>
</dbReference>
<reference evidence="11" key="1">
    <citation type="submission" date="2021-06" db="EMBL/GenBank/DDBJ databases">
        <title>Comparative genomics, transcriptomics and evolutionary studies reveal genomic signatures of adaptation to plant cell wall in hemibiotrophic fungi.</title>
        <authorList>
            <consortium name="DOE Joint Genome Institute"/>
            <person name="Baroncelli R."/>
            <person name="Diaz J.F."/>
            <person name="Benocci T."/>
            <person name="Peng M."/>
            <person name="Battaglia E."/>
            <person name="Haridas S."/>
            <person name="Andreopoulos W."/>
            <person name="Labutti K."/>
            <person name="Pangilinan J."/>
            <person name="Floch G.L."/>
            <person name="Makela M.R."/>
            <person name="Henrissat B."/>
            <person name="Grigoriev I.V."/>
            <person name="Crouch J.A."/>
            <person name="De Vries R.P."/>
            <person name="Sukno S.A."/>
            <person name="Thon M.R."/>
        </authorList>
    </citation>
    <scope>NUCLEOTIDE SEQUENCE</scope>
    <source>
        <strain evidence="11">CBS 193.32</strain>
    </source>
</reference>
<dbReference type="InterPro" id="IPR049900">
    <property type="entry name" value="PKS_mFAS_DH"/>
</dbReference>